<dbReference type="PANTHER" id="PTHR43087:SF1">
    <property type="entry name" value="LAO_AO TRANSPORT SYSTEM ATPASE"/>
    <property type="match status" value="1"/>
</dbReference>
<evidence type="ECO:0008006" key="6">
    <source>
        <dbReference type="Google" id="ProtNLM"/>
    </source>
</evidence>
<evidence type="ECO:0000256" key="4">
    <source>
        <dbReference type="ARBA" id="ARBA00023186"/>
    </source>
</evidence>
<dbReference type="InterPro" id="IPR052040">
    <property type="entry name" value="GTPase/Isobutyryl-CoA_mutase"/>
</dbReference>
<sequence>MLGGDRVALARLITRVENRGSGTATLMSKVYERCGQAFTIGITGPPGAGKSTITNCLIGHLREQQKTVGVVAIDPSSPFTGGSVLGDRIRMQK</sequence>
<dbReference type="SUPFAM" id="SSF52540">
    <property type="entry name" value="P-loop containing nucleoside triphosphate hydrolases"/>
    <property type="match status" value="1"/>
</dbReference>
<accession>A0A382XML5</accession>
<keyword evidence="3" id="KW-0342">GTP-binding</keyword>
<proteinExistence type="predicted"/>
<feature type="non-terminal residue" evidence="5">
    <location>
        <position position="93"/>
    </location>
</feature>
<evidence type="ECO:0000256" key="2">
    <source>
        <dbReference type="ARBA" id="ARBA00022801"/>
    </source>
</evidence>
<evidence type="ECO:0000313" key="5">
    <source>
        <dbReference type="EMBL" id="SVD72080.1"/>
    </source>
</evidence>
<reference evidence="5" key="1">
    <citation type="submission" date="2018-05" db="EMBL/GenBank/DDBJ databases">
        <authorList>
            <person name="Lanie J.A."/>
            <person name="Ng W.-L."/>
            <person name="Kazmierczak K.M."/>
            <person name="Andrzejewski T.M."/>
            <person name="Davidsen T.M."/>
            <person name="Wayne K.J."/>
            <person name="Tettelin H."/>
            <person name="Glass J.I."/>
            <person name="Rusch D."/>
            <person name="Podicherti R."/>
            <person name="Tsui H.-C.T."/>
            <person name="Winkler M.E."/>
        </authorList>
    </citation>
    <scope>NUCLEOTIDE SEQUENCE</scope>
</reference>
<dbReference type="Pfam" id="PF03308">
    <property type="entry name" value="MeaB"/>
    <property type="match status" value="1"/>
</dbReference>
<keyword evidence="1" id="KW-0547">Nucleotide-binding</keyword>
<keyword evidence="2" id="KW-0378">Hydrolase</keyword>
<keyword evidence="4" id="KW-0143">Chaperone</keyword>
<organism evidence="5">
    <name type="scientific">marine metagenome</name>
    <dbReference type="NCBI Taxonomy" id="408172"/>
    <lineage>
        <taxon>unclassified sequences</taxon>
        <taxon>metagenomes</taxon>
        <taxon>ecological metagenomes</taxon>
    </lineage>
</organism>
<dbReference type="InterPro" id="IPR027417">
    <property type="entry name" value="P-loop_NTPase"/>
</dbReference>
<protein>
    <recommendedName>
        <fullName evidence="6">AAA+ ATPase domain-containing protein</fullName>
    </recommendedName>
</protein>
<evidence type="ECO:0000256" key="1">
    <source>
        <dbReference type="ARBA" id="ARBA00022741"/>
    </source>
</evidence>
<gene>
    <name evidence="5" type="ORF">METZ01_LOCUS424934</name>
</gene>
<dbReference type="EMBL" id="UINC01168841">
    <property type="protein sequence ID" value="SVD72080.1"/>
    <property type="molecule type" value="Genomic_DNA"/>
</dbReference>
<dbReference type="AlphaFoldDB" id="A0A382XML5"/>
<dbReference type="PANTHER" id="PTHR43087">
    <property type="entry name" value="LYSINE/ARGININE/ORNITHINE TRANSPORT SYSTEM KINASE"/>
    <property type="match status" value="1"/>
</dbReference>
<dbReference type="Gene3D" id="3.40.50.300">
    <property type="entry name" value="P-loop containing nucleotide triphosphate hydrolases"/>
    <property type="match status" value="1"/>
</dbReference>
<dbReference type="GO" id="GO:0016787">
    <property type="term" value="F:hydrolase activity"/>
    <property type="evidence" value="ECO:0007669"/>
    <property type="project" value="UniProtKB-KW"/>
</dbReference>
<evidence type="ECO:0000256" key="3">
    <source>
        <dbReference type="ARBA" id="ARBA00023134"/>
    </source>
</evidence>
<name>A0A382XML5_9ZZZZ</name>
<dbReference type="GO" id="GO:0005525">
    <property type="term" value="F:GTP binding"/>
    <property type="evidence" value="ECO:0007669"/>
    <property type="project" value="UniProtKB-KW"/>
</dbReference>